<protein>
    <submittedName>
        <fullName evidence="1">Uncharacterized protein</fullName>
    </submittedName>
</protein>
<name>A0A1W1DH22_9ZZZZ</name>
<gene>
    <name evidence="1" type="ORF">MNB_SUP05-13-641</name>
</gene>
<evidence type="ECO:0000313" key="1">
    <source>
        <dbReference type="EMBL" id="SFV80507.1"/>
    </source>
</evidence>
<dbReference type="AlphaFoldDB" id="A0A1W1DH22"/>
<sequence>MLTAGVAIAENTSSITALNDTIEVATGMVETSAKLEEHSATIATVLSDRATGGSTS</sequence>
<accession>A0A1W1DH22</accession>
<organism evidence="1">
    <name type="scientific">hydrothermal vent metagenome</name>
    <dbReference type="NCBI Taxonomy" id="652676"/>
    <lineage>
        <taxon>unclassified sequences</taxon>
        <taxon>metagenomes</taxon>
        <taxon>ecological metagenomes</taxon>
    </lineage>
</organism>
<proteinExistence type="predicted"/>
<reference evidence="1" key="1">
    <citation type="submission" date="2016-10" db="EMBL/GenBank/DDBJ databases">
        <authorList>
            <person name="de Groot N.N."/>
        </authorList>
    </citation>
    <scope>NUCLEOTIDE SEQUENCE</scope>
</reference>
<dbReference type="EMBL" id="FPHU01000084">
    <property type="protein sequence ID" value="SFV80507.1"/>
    <property type="molecule type" value="Genomic_DNA"/>
</dbReference>